<dbReference type="EMBL" id="JAWRVI010000070">
    <property type="protein sequence ID" value="KAK4081909.1"/>
    <property type="molecule type" value="Genomic_DNA"/>
</dbReference>
<feature type="region of interest" description="Disordered" evidence="2">
    <location>
        <begin position="157"/>
        <end position="193"/>
    </location>
</feature>
<feature type="region of interest" description="Disordered" evidence="2">
    <location>
        <begin position="216"/>
        <end position="269"/>
    </location>
</feature>
<feature type="compositionally biased region" description="Polar residues" evidence="2">
    <location>
        <begin position="157"/>
        <end position="167"/>
    </location>
</feature>
<sequence length="881" mass="96887">MNLAVHRTVPGRTDERRGSGDGHLSSLRDARIPSKPVRQGSLGRPETHQWTDKARHAAQAFLRRSIEEHGDGGRPERHGKGNLGSLIRDTPHTPHDEVVPQLQPQSATFSSVLDHDAQALALPARSLFRMDRGCGNAGDADGASPWSSDVGQRTRLGATSLSGNSTHFARPGIRERDTGRRSHRRCGGTGGSPVNLSENWLASSLARSPPRCWHGALNERGAPKRGDQSRRVACPRRVARARVPSRAEGTFGPGNSSPSPSVEAASRTPRSRLLELLSRKRPRSSHLTICTTRGGYCPRPSGGFVALAQQLHHHTIASRSIPVAPIPTPFRDAPLTAQRKWSAFLADPKAASPVGAGRKAQCDKATPSCSNCLRLGLACEGYGRGLIWLSGSSNECHGSTEINESRGDSTCATAGIKTPWRVRYTKDADDRKQKKIVLHEPLARSARERLYAGRFCSNSVPFGRQYCERAISLTSNAWPRYIAGLYNTEAALRYSTLAISTAMLGVQSRDGQLLRKGMETYGRALQEMRIALSDPHRHKSDGVLAAARLMQLYELFFGNAKGWREQVRGNVALFLSRGPEACRAGEAHEFFVDGRILAVMFAIGRRVATPFASPTWRTVPWQGCAKPAKDTLIDALCCITAILAKSDALRTCAYPNEAERLRRELLADCCHIESALSLWAECEGAEIRKFDYTTRASLPRPTSDTDFAVLHLASTYWVACLLLYTTIESVSTPDTACGQYSSSSTVHATRKFRCPESRIGSIAPQASPRMGSILFAKKIARSIHLFFDPCAGIVQGASALFPLTIALRYFAMTEEQGQSSEEAQILYSLYHRPFMGAFVGRFLQDLHDDVKLQQINNAWQVETTRRNDKIWWYAIMLSRDG</sequence>
<dbReference type="PANTHER" id="PTHR38111">
    <property type="entry name" value="ZN(2)-C6 FUNGAL-TYPE DOMAIN-CONTAINING PROTEIN-RELATED"/>
    <property type="match status" value="1"/>
</dbReference>
<proteinExistence type="predicted"/>
<dbReference type="Pfam" id="PF11951">
    <property type="entry name" value="Fungal_trans_2"/>
    <property type="match status" value="1"/>
</dbReference>
<keyword evidence="5" id="KW-1185">Reference proteome</keyword>
<gene>
    <name evidence="4" type="ORF">Purlil1_11501</name>
</gene>
<feature type="region of interest" description="Disordered" evidence="2">
    <location>
        <begin position="1"/>
        <end position="52"/>
    </location>
</feature>
<feature type="region of interest" description="Disordered" evidence="2">
    <location>
        <begin position="66"/>
        <end position="98"/>
    </location>
</feature>
<keyword evidence="1" id="KW-0539">Nucleus</keyword>
<comment type="caution">
    <text evidence="4">The sequence shown here is derived from an EMBL/GenBank/DDBJ whole genome shotgun (WGS) entry which is preliminary data.</text>
</comment>
<dbReference type="Pfam" id="PF00172">
    <property type="entry name" value="Zn_clus"/>
    <property type="match status" value="1"/>
</dbReference>
<dbReference type="InterPro" id="IPR001138">
    <property type="entry name" value="Zn2Cys6_DnaBD"/>
</dbReference>
<evidence type="ECO:0000259" key="3">
    <source>
        <dbReference type="Pfam" id="PF00172"/>
    </source>
</evidence>
<evidence type="ECO:0000256" key="2">
    <source>
        <dbReference type="SAM" id="MobiDB-lite"/>
    </source>
</evidence>
<dbReference type="Proteomes" id="UP001287286">
    <property type="component" value="Unassembled WGS sequence"/>
</dbReference>
<reference evidence="4 5" key="1">
    <citation type="journal article" date="2024" name="Microbiol. Resour. Announc.">
        <title>Genome annotations for the ascomycete fungi Trichoderma harzianum, Trichoderma aggressivum, and Purpureocillium lilacinum.</title>
        <authorList>
            <person name="Beijen E.P.W."/>
            <person name="Ohm R.A."/>
        </authorList>
    </citation>
    <scope>NUCLEOTIDE SEQUENCE [LARGE SCALE GENOMIC DNA]</scope>
    <source>
        <strain evidence="4 5">CBS 150709</strain>
    </source>
</reference>
<feature type="compositionally biased region" description="Basic and acidic residues" evidence="2">
    <location>
        <begin position="12"/>
        <end position="32"/>
    </location>
</feature>
<evidence type="ECO:0000256" key="1">
    <source>
        <dbReference type="ARBA" id="ARBA00023242"/>
    </source>
</evidence>
<evidence type="ECO:0000313" key="5">
    <source>
        <dbReference type="Proteomes" id="UP001287286"/>
    </source>
</evidence>
<evidence type="ECO:0000313" key="4">
    <source>
        <dbReference type="EMBL" id="KAK4081909.1"/>
    </source>
</evidence>
<name>A0ABR0BJH6_PURLI</name>
<protein>
    <submittedName>
        <fullName evidence="4">Transcriptional regulator family: Fungal Specific TF</fullName>
    </submittedName>
</protein>
<accession>A0ABR0BJH6</accession>
<dbReference type="InterPro" id="IPR053178">
    <property type="entry name" value="Osmoadaptation_assoc"/>
</dbReference>
<dbReference type="InterPro" id="IPR021858">
    <property type="entry name" value="Fun_TF"/>
</dbReference>
<organism evidence="4 5">
    <name type="scientific">Purpureocillium lilacinum</name>
    <name type="common">Paecilomyces lilacinus</name>
    <dbReference type="NCBI Taxonomy" id="33203"/>
    <lineage>
        <taxon>Eukaryota</taxon>
        <taxon>Fungi</taxon>
        <taxon>Dikarya</taxon>
        <taxon>Ascomycota</taxon>
        <taxon>Pezizomycotina</taxon>
        <taxon>Sordariomycetes</taxon>
        <taxon>Hypocreomycetidae</taxon>
        <taxon>Hypocreales</taxon>
        <taxon>Ophiocordycipitaceae</taxon>
        <taxon>Purpureocillium</taxon>
    </lineage>
</organism>
<feature type="compositionally biased region" description="Basic and acidic residues" evidence="2">
    <location>
        <begin position="66"/>
        <end position="79"/>
    </location>
</feature>
<feature type="compositionally biased region" description="Basic and acidic residues" evidence="2">
    <location>
        <begin position="89"/>
        <end position="98"/>
    </location>
</feature>
<dbReference type="InterPro" id="IPR036864">
    <property type="entry name" value="Zn2-C6_fun-type_DNA-bd_sf"/>
</dbReference>
<dbReference type="PANTHER" id="PTHR38111:SF11">
    <property type="entry name" value="TRANSCRIPTION FACTOR DOMAIN-CONTAINING PROTEIN-RELATED"/>
    <property type="match status" value="1"/>
</dbReference>
<feature type="domain" description="Zn(2)-C6 fungal-type" evidence="3">
    <location>
        <begin position="358"/>
        <end position="382"/>
    </location>
</feature>
<feature type="compositionally biased region" description="Basic and acidic residues" evidence="2">
    <location>
        <begin position="221"/>
        <end position="230"/>
    </location>
</feature>
<dbReference type="SUPFAM" id="SSF57701">
    <property type="entry name" value="Zn2/Cys6 DNA-binding domain"/>
    <property type="match status" value="1"/>
</dbReference>
<dbReference type="CDD" id="cd00067">
    <property type="entry name" value="GAL4"/>
    <property type="match status" value="1"/>
</dbReference>